<dbReference type="EMBL" id="CP000644">
    <property type="protein sequence ID" value="ABO91499.1"/>
    <property type="molecule type" value="Genomic_DNA"/>
</dbReference>
<dbReference type="Proteomes" id="UP000000225">
    <property type="component" value="Chromosome"/>
</dbReference>
<dbReference type="AlphaFoldDB" id="A4SRH7"/>
<evidence type="ECO:0000256" key="1">
    <source>
        <dbReference type="SAM" id="MobiDB-lite"/>
    </source>
</evidence>
<dbReference type="HOGENOM" id="CLU_2420451_0_0_6"/>
<reference evidence="3" key="1">
    <citation type="journal article" date="2008" name="BMC Genomics">
        <title>The genome of Aeromonas salmonicida subsp. salmonicida A449: insights into the evolution of a fish pathogen.</title>
        <authorList>
            <person name="Reith M.E."/>
            <person name="Singh R.K."/>
            <person name="Curtis B."/>
            <person name="Boyd J.M."/>
            <person name="Bouevitch A."/>
            <person name="Kimball J."/>
            <person name="Munholland J."/>
            <person name="Murphy C."/>
            <person name="Sarty D."/>
            <person name="Williams J."/>
            <person name="Nash J.H."/>
            <person name="Johnson S.C."/>
            <person name="Brown L.L."/>
        </authorList>
    </citation>
    <scope>NUCLEOTIDE SEQUENCE [LARGE SCALE GENOMIC DNA]</scope>
    <source>
        <strain evidence="3">A449</strain>
    </source>
</reference>
<protein>
    <submittedName>
        <fullName evidence="2">Uncharacterized protein</fullName>
    </submittedName>
</protein>
<name>A4SRH7_AERS4</name>
<sequence length="91" mass="9927">MAEQGRRVSPPLPAPAPGQRASEPVSQAVHNDDMASKEKPRSGASCFLPATFFTRHRFCPPTRLPANTFYPATQWSHFPLAAPTGRDLLIA</sequence>
<gene>
    <name evidence="2" type="ordered locus">ASA_3531</name>
</gene>
<evidence type="ECO:0000313" key="3">
    <source>
        <dbReference type="Proteomes" id="UP000000225"/>
    </source>
</evidence>
<accession>A4SRH7</accession>
<feature type="compositionally biased region" description="Basic and acidic residues" evidence="1">
    <location>
        <begin position="30"/>
        <end position="41"/>
    </location>
</feature>
<feature type="region of interest" description="Disordered" evidence="1">
    <location>
        <begin position="1"/>
        <end position="43"/>
    </location>
</feature>
<organism evidence="2 3">
    <name type="scientific">Aeromonas salmonicida (strain A449)</name>
    <dbReference type="NCBI Taxonomy" id="382245"/>
    <lineage>
        <taxon>Bacteria</taxon>
        <taxon>Pseudomonadati</taxon>
        <taxon>Pseudomonadota</taxon>
        <taxon>Gammaproteobacteria</taxon>
        <taxon>Aeromonadales</taxon>
        <taxon>Aeromonadaceae</taxon>
        <taxon>Aeromonas</taxon>
    </lineage>
</organism>
<proteinExistence type="predicted"/>
<dbReference type="KEGG" id="asa:ASA_3531"/>
<evidence type="ECO:0000313" key="2">
    <source>
        <dbReference type="EMBL" id="ABO91499.1"/>
    </source>
</evidence>